<dbReference type="AlphaFoldDB" id="A6DUA4"/>
<comment type="caution">
    <text evidence="3">The sequence shown here is derived from an EMBL/GenBank/DDBJ whole genome shotgun (WGS) entry which is preliminary data.</text>
</comment>
<dbReference type="NCBIfam" id="NF001095">
    <property type="entry name" value="PRK00124.1"/>
    <property type="match status" value="1"/>
</dbReference>
<sequence>MKKVFFMAYLLKIKEKMKIYIDADACPQLVKRHLFRAAERKKVYLVQVANQYIKPVNSKFVSSILVGQGADVADMKIVELLEEGDLVITADIPLADLCVKKNAYALNPRGELYTEANIRQRLSVRDFMTDLRQMGVETGGPPPFTQRDAEQFANSLDRFLTKHIKN</sequence>
<dbReference type="Proteomes" id="UP000004947">
    <property type="component" value="Unassembled WGS sequence"/>
</dbReference>
<evidence type="ECO:0000313" key="4">
    <source>
        <dbReference type="Proteomes" id="UP000004947"/>
    </source>
</evidence>
<gene>
    <name evidence="3" type="ORF">LNTAR_03854</name>
</gene>
<dbReference type="CDD" id="cd18720">
    <property type="entry name" value="PIN_YqxD-like"/>
    <property type="match status" value="1"/>
</dbReference>
<organism evidence="3 4">
    <name type="scientific">Lentisphaera araneosa HTCC2155</name>
    <dbReference type="NCBI Taxonomy" id="313628"/>
    <lineage>
        <taxon>Bacteria</taxon>
        <taxon>Pseudomonadati</taxon>
        <taxon>Lentisphaerota</taxon>
        <taxon>Lentisphaeria</taxon>
        <taxon>Lentisphaerales</taxon>
        <taxon>Lentisphaeraceae</taxon>
        <taxon>Lentisphaera</taxon>
    </lineage>
</organism>
<dbReference type="PANTHER" id="PTHR35146:SF1">
    <property type="entry name" value="UPF0178 PROTEIN YAII"/>
    <property type="match status" value="1"/>
</dbReference>
<comment type="similarity">
    <text evidence="1 2">Belongs to the UPF0178 family.</text>
</comment>
<dbReference type="Pfam" id="PF02639">
    <property type="entry name" value="DUF188"/>
    <property type="match status" value="1"/>
</dbReference>
<dbReference type="EMBL" id="ABCK01000050">
    <property type="protein sequence ID" value="EDM24792.1"/>
    <property type="molecule type" value="Genomic_DNA"/>
</dbReference>
<dbReference type="eggNOG" id="COG1671">
    <property type="taxonomic scope" value="Bacteria"/>
</dbReference>
<reference evidence="3 4" key="1">
    <citation type="journal article" date="2010" name="J. Bacteriol.">
        <title>Genome sequence of Lentisphaera araneosa HTCC2155T, the type species of the order Lentisphaerales in the phylum Lentisphaerae.</title>
        <authorList>
            <person name="Thrash J.C."/>
            <person name="Cho J.C."/>
            <person name="Vergin K.L."/>
            <person name="Morris R.M."/>
            <person name="Giovannoni S.J."/>
        </authorList>
    </citation>
    <scope>NUCLEOTIDE SEQUENCE [LARGE SCALE GENOMIC DNA]</scope>
    <source>
        <strain evidence="3 4">HTCC2155</strain>
    </source>
</reference>
<protein>
    <recommendedName>
        <fullName evidence="2">UPF0178 protein LNTAR_03854</fullName>
    </recommendedName>
</protein>
<dbReference type="InterPro" id="IPR003791">
    <property type="entry name" value="UPF0178"/>
</dbReference>
<proteinExistence type="inferred from homology"/>
<keyword evidence="4" id="KW-1185">Reference proteome</keyword>
<dbReference type="HAMAP" id="MF_00489">
    <property type="entry name" value="UPF0178"/>
    <property type="match status" value="1"/>
</dbReference>
<dbReference type="STRING" id="313628.LNTAR_03854"/>
<evidence type="ECO:0000313" key="3">
    <source>
        <dbReference type="EMBL" id="EDM24792.1"/>
    </source>
</evidence>
<evidence type="ECO:0000256" key="2">
    <source>
        <dbReference type="HAMAP-Rule" id="MF_00489"/>
    </source>
</evidence>
<evidence type="ECO:0000256" key="1">
    <source>
        <dbReference type="ARBA" id="ARBA00008522"/>
    </source>
</evidence>
<name>A6DUA4_9BACT</name>
<dbReference type="PANTHER" id="PTHR35146">
    <property type="entry name" value="UPF0178 PROTEIN YAII"/>
    <property type="match status" value="1"/>
</dbReference>
<accession>A6DUA4</accession>